<proteinExistence type="predicted"/>
<accession>A0A1M6RT10</accession>
<protein>
    <submittedName>
        <fullName evidence="1">Uncharacterized protein</fullName>
    </submittedName>
</protein>
<keyword evidence="2" id="KW-1185">Reference proteome</keyword>
<evidence type="ECO:0000313" key="2">
    <source>
        <dbReference type="Proteomes" id="UP000184314"/>
    </source>
</evidence>
<name>A0A1M6RT10_9FLAO</name>
<dbReference type="Proteomes" id="UP000184314">
    <property type="component" value="Unassembled WGS sequence"/>
</dbReference>
<dbReference type="STRING" id="228958.SAMN04488007_2836"/>
<dbReference type="EMBL" id="FQZX01000002">
    <property type="protein sequence ID" value="SHK35621.1"/>
    <property type="molecule type" value="Genomic_DNA"/>
</dbReference>
<evidence type="ECO:0000313" key="1">
    <source>
        <dbReference type="EMBL" id="SHK35621.1"/>
    </source>
</evidence>
<reference evidence="2" key="1">
    <citation type="submission" date="2016-11" db="EMBL/GenBank/DDBJ databases">
        <authorList>
            <person name="Varghese N."/>
            <person name="Submissions S."/>
        </authorList>
    </citation>
    <scope>NUCLEOTIDE SEQUENCE [LARGE SCALE GENOMIC DNA]</scope>
    <source>
        <strain evidence="2">DSM 16478</strain>
    </source>
</reference>
<gene>
    <name evidence="1" type="ORF">SAMN04488007_2836</name>
</gene>
<sequence length="84" mass="10067">MDIEHKIYIDNKLVKSFSSSVWYDTATPFQWCVSELKELKKELQEGKSLEIISQDKNYKIENIMEFKTWTEKVFNGGFEKYVFD</sequence>
<dbReference type="RefSeq" id="WP_073245206.1">
    <property type="nucleotide sequence ID" value="NZ_FQZX01000002.1"/>
</dbReference>
<dbReference type="OrthoDB" id="1361252at2"/>
<dbReference type="AlphaFoldDB" id="A0A1M6RT10"/>
<organism evidence="1 2">
    <name type="scientific">Maribacter aquivivus</name>
    <dbReference type="NCBI Taxonomy" id="228958"/>
    <lineage>
        <taxon>Bacteria</taxon>
        <taxon>Pseudomonadati</taxon>
        <taxon>Bacteroidota</taxon>
        <taxon>Flavobacteriia</taxon>
        <taxon>Flavobacteriales</taxon>
        <taxon>Flavobacteriaceae</taxon>
        <taxon>Maribacter</taxon>
    </lineage>
</organism>